<feature type="transmembrane region" description="Helical" evidence="1">
    <location>
        <begin position="2810"/>
        <end position="2830"/>
    </location>
</feature>
<dbReference type="Gene3D" id="2.130.10.10">
    <property type="entry name" value="YVTN repeat-like/Quinoprotein amine dehydrogenase"/>
    <property type="match status" value="1"/>
</dbReference>
<feature type="transmembrane region" description="Helical" evidence="1">
    <location>
        <begin position="2779"/>
        <end position="2798"/>
    </location>
</feature>
<feature type="transmembrane region" description="Helical" evidence="1">
    <location>
        <begin position="2602"/>
        <end position="2625"/>
    </location>
</feature>
<feature type="chain" id="PRO_5004906763" evidence="2">
    <location>
        <begin position="23"/>
        <end position="3017"/>
    </location>
</feature>
<keyword evidence="1" id="KW-0472">Membrane</keyword>
<feature type="transmembrane region" description="Helical" evidence="1">
    <location>
        <begin position="2637"/>
        <end position="2660"/>
    </location>
</feature>
<evidence type="ECO:0000256" key="1">
    <source>
        <dbReference type="SAM" id="Phobius"/>
    </source>
</evidence>
<dbReference type="InterPro" id="IPR011047">
    <property type="entry name" value="Quinoprotein_ADH-like_sf"/>
</dbReference>
<dbReference type="PANTHER" id="PTHR11319">
    <property type="entry name" value="G PROTEIN-COUPLED RECEPTOR-RELATED"/>
    <property type="match status" value="1"/>
</dbReference>
<dbReference type="InterPro" id="IPR015943">
    <property type="entry name" value="WD40/YVTN_repeat-like_dom_sf"/>
</dbReference>
<sequence>MNLIVLLKLKIILIQFIIKVNGIGCPYWKIVTKQNSYNVQEMILLKSNPQKFQEDIAAVVFYPFVVGIFNFEENQQYEIIESNDSAQLYQIDKDDRASLKVSIINTLDSRGRIITWSAENGAQVQIIQIPTDIIINKQSCLNSQERLVITWDNSILSLIDYSDISLSIKSINLTQNTSFLNCTNDQLNRRFLLTNDLGQVFSYDIENKSIYLLFELKQFQNLQSLYPTSNQVAVAFQTQNGNNCICSFRSQNIQFQQCITKQISTVLTSLSEDQIIIVGFQNLFEIWDIKQNQLNYRADFQNINCDQRDANTTAIAQQIDFMFASISKNNEIVSISNNYIFAYSIQLQKTIVFKNQNLGFYWLQAFIIQDNIILSSDLSVSNINKLTQKFVYATSYFGGGSTSYDYFSQIEIDLDLNRIIMINASGILYYWSLIDSLEENFSIQQLYAKSFFIDKQINKLIQYPSTIVSQFNKIYIYQYREGNLLDTISLPFSDSNQTFKLLQDQVNCYLIGFITETSQYVIYKLTSDNDHSLIFLGQLINNSIIGDIVLIQSSKQILVNIQYCLYLFNYIYDNSLINSQNIPIKTFSGIANTFFFNYLSQNLLIVSDNSIQICQFNGVQFSIQSEFSYNTGNNNGIYQLELFGIIILNRSNKMYIKNYNNLVENIVNFQNNSILKLDIDYEKGFLVLILNNYQINVVNIQSGQIQYNLQIEQKLVYSVQIQSDKNTFFIIYQNGDIISYDYIQNLFLGIIYSEYSQNVIQFNPQYNQLVQSSYRKVYTRSMDNKFLISQINTQNAIISYYIDQQSGLTFILTNEVIIFNHVQQNYLPPFPKSVDLSNAYIIFAIPSLNYLLVGFSTKQFNQIFVYNLKTYEYITLLNHNVTQCNNVLNFYLDNYSNRLFSACLHPGTIIAWDITKNFQLIKVLNSILSTLLISQIVFNPQLNLIMILGYSWWSKCLDYQTLQFKCEIEGIYGNFDYSHNLLFAWDQNGDFRIFDQFCNIFFYQPAHSSWINQALIDEQNMLLTTVSEDLFIKTWSYQNIIQVQKMNQIQLANPLSYAFLDYDNKYILASDYNGFIYFVSYPDLVLQRTIQVTSQYIDYIYLDTFHNMIIYGSQEANSIGYYNLMEYLKASAYSKSFADIGILTTLNVENGIIFYEGQNIVQFWNSKTNQLIYGFYVNSKHPYNEAQAQFQILEGQNNIASLITMYQTLFFNINTLSIINVKNITCQRNTQLISYFICSYLNQINIIYLYDYSLYQVIQLQPNSIIIQLQQINKNDSFFITTTQGEVFCYQLNINQTNPQFIQKFNIKVFEEAISNYYFTQQSNSTFLIILSTLNGGLVKIELSQELSIINQQIISQSKYRSHAHIIKLFKNNVFIKRTLEYSLNIYDIQNFNLIQSLDSPCLGYIYKLEISEELDYILQHCLGVYQLNYLSNFTFIGLGRYTKNISIDIYTQDQNQIIFINKQYFIDLYQYEIYIYKIDFINQLIIQLSDFQILGYFLGNVANYNIYDTPENTFINLILYSSDYLSQLQLPIQGQDTCVESFPISQLAQVLSSIQCTFAQIQNYCIINSLIFQVIVSQETVMLSLPSFQFSNNTIINIQSNDIQNYQNIIVDDRFFSSFSGYRQIKLQNLQIKPMSEQNSILYYKIQNITSLVLQDIYLNSQIIYTFQISQINSVLFQGLYIINQSYISSNYIQIFNFTAINQMVFNQINIQQSNFQQTCLFYFQDNINNPLTSILIQDSIIHKSQFQFIDDQSDTAPIYISNYQSVKFLNLSFDQNNGSPVPLIKSYIVSQFQILQINFINNNDIMLLLYNNYINHINQTISNTQKLLKDNTVISKLFIINNTFTQYKSHSVVEINNDNLFIQDSQFISNKAILTQTVQLLQFQSISQQTISNNILQMNEGFLNLLLIQESTSTIQNITISDNKIAQAVKVLNSFVYLFNSKIKNNLSKSQNEQMSIITILDNSNLTIQDSSFEQNQSNQGGSLYIIQSNLQILNTQFNNDTSGDSGGSIFASQSILVIDQCTFNLCNSQNGGCIYINQGNLFLNATKSQNTTANLNGGFLYANQVLLLRVNNTNMLNCKANNNGGSIYLLNSGGFDSYIGNSNFENNIALGSGGSILLDNSQLQLLNSNFTANQAGVGGAIRYLNLKPIFLVKQTNLIKDSCKTYQNNQCKSNVGIVFGNHITSYPQYASILPSRDFDVDIRLYPEISFNNFRSGLSNFDFTIQFLDELKTDVKQIDFQNRDVASQLSQELISEISNYNCKVYQYENAISLQNQTIKIEGATSVDYKYYSQNKIGCVMNSFKVTGIPSKNATLILQLNGMKTLNNSNQFIDVNNIKININFRNCRIGEFYSSSCQNCSLKECVQCMNGTYSLVNPSVDSNIQCKNCDLQKAQSCQLDQIILKQNYWRKNKYSDIIYQCDADSQVCNGDESKGYCAQGYIGALCQACDNYGRVWGESYGQVNSINKKSIECMKCTQLQKNSLKQALILIAVLIYFFFLMLEAYNNNCKISQIRALMSLGILNMGISSFLLQSQIITKIFINQFLIIATIKQSMGITFPDLFFSFITFSEFTSQPVLMFVYSLDCSLSLLNQDIPIQYLRFIYISIVLPFILCLLIYLLSQIFIYMIKVIRPSFSYYYQVVYDNSNIIVSSLLIFIYLVSQNIYQAGLQIIFCLEFDGTYYMKSQMDYQCYTQQHYFYIFSLVLPVLLIIVVVYPIFMLYVLYINKSKLLDKFSSKIVRKYGYFFSGYKKNRWWWELVITQYKFITLIIATYLSSQAIQQLLSITFIQSIYCALQIYFKPYEDNKMNKLELKSCINTLMIFWVSIFKLYNFDNSFLNVISSILLVLGLSLLFGSLIFSFIEVLIRRNFYLFNKNRILKCFINLMKYIIKGKGKNERQNIKIYLKRNFWSLYNLIYIDDYNTFRVFNNWKKVKKLLQYKRLSTLQLYSITEEQSKKSFKLKTFRFNSNNNKSNIKSLSKHNLSSDLRSFSRLLSNYSPQQKQLNLFNQSYQQQKLPK</sequence>
<gene>
    <name evidence="3" type="ORF">TTHERM_001080402</name>
</gene>
<keyword evidence="1 3" id="KW-0812">Transmembrane</keyword>
<keyword evidence="1" id="KW-1133">Transmembrane helix</keyword>
<feature type="transmembrane region" description="Helical" evidence="1">
    <location>
        <begin position="2562"/>
        <end position="2582"/>
    </location>
</feature>
<dbReference type="PANTHER" id="PTHR11319:SF35">
    <property type="entry name" value="OUTER MEMBRANE PROTEIN PMPC-RELATED"/>
    <property type="match status" value="1"/>
</dbReference>
<dbReference type="SUPFAM" id="SSF51126">
    <property type="entry name" value="Pectin lyase-like"/>
    <property type="match status" value="2"/>
</dbReference>
<feature type="signal peptide" evidence="2">
    <location>
        <begin position="1"/>
        <end position="22"/>
    </location>
</feature>
<dbReference type="KEGG" id="tet:TTHERM_001080402"/>
<evidence type="ECO:0000313" key="3">
    <source>
        <dbReference type="EMBL" id="EWS72016.1"/>
    </source>
</evidence>
<dbReference type="RefSeq" id="XP_012655446.1">
    <property type="nucleotide sequence ID" value="XM_012799992.1"/>
</dbReference>
<feature type="transmembrane region" description="Helical" evidence="1">
    <location>
        <begin position="2517"/>
        <end position="2542"/>
    </location>
</feature>
<keyword evidence="4" id="KW-1185">Reference proteome</keyword>
<name>W7XDS2_TETTS</name>
<feature type="transmembrane region" description="Helical" evidence="1">
    <location>
        <begin position="2696"/>
        <end position="2724"/>
    </location>
</feature>
<protein>
    <submittedName>
        <fullName evidence="3">Transmembrane protein, putative</fullName>
    </submittedName>
</protein>
<dbReference type="SUPFAM" id="SSF69322">
    <property type="entry name" value="Tricorn protease domain 2"/>
    <property type="match status" value="1"/>
</dbReference>
<dbReference type="OrthoDB" id="338325at2759"/>
<dbReference type="CDD" id="cd00185">
    <property type="entry name" value="TNFRSF"/>
    <property type="match status" value="1"/>
</dbReference>
<feature type="transmembrane region" description="Helical" evidence="1">
    <location>
        <begin position="2487"/>
        <end position="2505"/>
    </location>
</feature>
<dbReference type="InterPro" id="IPR011050">
    <property type="entry name" value="Pectin_lyase_fold/virulence"/>
</dbReference>
<dbReference type="GeneID" id="24441632"/>
<organism evidence="3 4">
    <name type="scientific">Tetrahymena thermophila (strain SB210)</name>
    <dbReference type="NCBI Taxonomy" id="312017"/>
    <lineage>
        <taxon>Eukaryota</taxon>
        <taxon>Sar</taxon>
        <taxon>Alveolata</taxon>
        <taxon>Ciliophora</taxon>
        <taxon>Intramacronucleata</taxon>
        <taxon>Oligohymenophorea</taxon>
        <taxon>Hymenostomatida</taxon>
        <taxon>Tetrahymenina</taxon>
        <taxon>Tetrahymenidae</taxon>
        <taxon>Tetrahymena</taxon>
    </lineage>
</organism>
<accession>W7XDS2</accession>
<evidence type="ECO:0000256" key="2">
    <source>
        <dbReference type="SAM" id="SignalP"/>
    </source>
</evidence>
<dbReference type="SUPFAM" id="SSF50978">
    <property type="entry name" value="WD40 repeat-like"/>
    <property type="match status" value="1"/>
</dbReference>
<reference evidence="4" key="1">
    <citation type="journal article" date="2006" name="PLoS Biol.">
        <title>Macronuclear genome sequence of the ciliate Tetrahymena thermophila, a model eukaryote.</title>
        <authorList>
            <person name="Eisen J.A."/>
            <person name="Coyne R.S."/>
            <person name="Wu M."/>
            <person name="Wu D."/>
            <person name="Thiagarajan M."/>
            <person name="Wortman J.R."/>
            <person name="Badger J.H."/>
            <person name="Ren Q."/>
            <person name="Amedeo P."/>
            <person name="Jones K.M."/>
            <person name="Tallon L.J."/>
            <person name="Delcher A.L."/>
            <person name="Salzberg S.L."/>
            <person name="Silva J.C."/>
            <person name="Haas B.J."/>
            <person name="Majoros W.H."/>
            <person name="Farzad M."/>
            <person name="Carlton J.M."/>
            <person name="Smith R.K. Jr."/>
            <person name="Garg J."/>
            <person name="Pearlman R.E."/>
            <person name="Karrer K.M."/>
            <person name="Sun L."/>
            <person name="Manning G."/>
            <person name="Elde N.C."/>
            <person name="Turkewitz A.P."/>
            <person name="Asai D.J."/>
            <person name="Wilkes D.E."/>
            <person name="Wang Y."/>
            <person name="Cai H."/>
            <person name="Collins K."/>
            <person name="Stewart B.A."/>
            <person name="Lee S.R."/>
            <person name="Wilamowska K."/>
            <person name="Weinberg Z."/>
            <person name="Ruzzo W.L."/>
            <person name="Wloga D."/>
            <person name="Gaertig J."/>
            <person name="Frankel J."/>
            <person name="Tsao C.-C."/>
            <person name="Gorovsky M.A."/>
            <person name="Keeling P.J."/>
            <person name="Waller R.F."/>
            <person name="Patron N.J."/>
            <person name="Cherry J.M."/>
            <person name="Stover N.A."/>
            <person name="Krieger C.J."/>
            <person name="del Toro C."/>
            <person name="Ryder H.F."/>
            <person name="Williamson S.C."/>
            <person name="Barbeau R.A."/>
            <person name="Hamilton E.P."/>
            <person name="Orias E."/>
        </authorList>
    </citation>
    <scope>NUCLEOTIDE SEQUENCE [LARGE SCALE GENOMIC DNA]</scope>
    <source>
        <strain evidence="4">SB210</strain>
    </source>
</reference>
<dbReference type="InterPro" id="IPR036322">
    <property type="entry name" value="WD40_repeat_dom_sf"/>
</dbReference>
<dbReference type="EMBL" id="GG662470">
    <property type="protein sequence ID" value="EWS72016.1"/>
    <property type="molecule type" value="Genomic_DNA"/>
</dbReference>
<feature type="transmembrane region" description="Helical" evidence="1">
    <location>
        <begin position="2836"/>
        <end position="2865"/>
    </location>
</feature>
<feature type="transmembrane region" description="Helical" evidence="1">
    <location>
        <begin position="2754"/>
        <end position="2773"/>
    </location>
</feature>
<dbReference type="InParanoid" id="W7XDS2"/>
<proteinExistence type="predicted"/>
<evidence type="ECO:0000313" key="4">
    <source>
        <dbReference type="Proteomes" id="UP000009168"/>
    </source>
</evidence>
<dbReference type="Proteomes" id="UP000009168">
    <property type="component" value="Unassembled WGS sequence"/>
</dbReference>
<dbReference type="SUPFAM" id="SSF50998">
    <property type="entry name" value="Quinoprotein alcohol dehydrogenase-like"/>
    <property type="match status" value="2"/>
</dbReference>
<keyword evidence="2" id="KW-0732">Signal</keyword>